<dbReference type="EMBL" id="JARHTQ010000015">
    <property type="protein sequence ID" value="MDF2258396.1"/>
    <property type="molecule type" value="Genomic_DNA"/>
</dbReference>
<sequence>MSALEGFDGAVLAQMGRELKESAAEHGYVCETPAAPDQGHSEWQSQRPDIVRKIIDGLERKWHEHS</sequence>
<gene>
    <name evidence="2" type="ORF">P2L57_22540</name>
</gene>
<evidence type="ECO:0000313" key="3">
    <source>
        <dbReference type="Proteomes" id="UP001220022"/>
    </source>
</evidence>
<accession>A0ABT5Z3J1</accession>
<reference evidence="2 3" key="1">
    <citation type="submission" date="2023-03" db="EMBL/GenBank/DDBJ databases">
        <title>Draft genome sequence of type strain Streptomyces ferralitis JCM 14344.</title>
        <authorList>
            <person name="Klaysubun C."/>
            <person name="Duangmal K."/>
        </authorList>
    </citation>
    <scope>NUCLEOTIDE SEQUENCE [LARGE SCALE GENOMIC DNA]</scope>
    <source>
        <strain evidence="2 3">JCM 14344</strain>
    </source>
</reference>
<comment type="caution">
    <text evidence="2">The sequence shown here is derived from an EMBL/GenBank/DDBJ whole genome shotgun (WGS) entry which is preliminary data.</text>
</comment>
<feature type="region of interest" description="Disordered" evidence="1">
    <location>
        <begin position="22"/>
        <end position="48"/>
    </location>
</feature>
<dbReference type="RefSeq" id="WP_275817375.1">
    <property type="nucleotide sequence ID" value="NZ_BAAANM010000007.1"/>
</dbReference>
<evidence type="ECO:0000256" key="1">
    <source>
        <dbReference type="SAM" id="MobiDB-lite"/>
    </source>
</evidence>
<organism evidence="2 3">
    <name type="scientific">Streptantibioticus ferralitis</name>
    <dbReference type="NCBI Taxonomy" id="236510"/>
    <lineage>
        <taxon>Bacteria</taxon>
        <taxon>Bacillati</taxon>
        <taxon>Actinomycetota</taxon>
        <taxon>Actinomycetes</taxon>
        <taxon>Kitasatosporales</taxon>
        <taxon>Streptomycetaceae</taxon>
        <taxon>Streptantibioticus</taxon>
    </lineage>
</organism>
<dbReference type="Proteomes" id="UP001220022">
    <property type="component" value="Unassembled WGS sequence"/>
</dbReference>
<keyword evidence="3" id="KW-1185">Reference proteome</keyword>
<evidence type="ECO:0000313" key="2">
    <source>
        <dbReference type="EMBL" id="MDF2258396.1"/>
    </source>
</evidence>
<proteinExistence type="predicted"/>
<name>A0ABT5Z3J1_9ACTN</name>
<protein>
    <submittedName>
        <fullName evidence="2">Uncharacterized protein</fullName>
    </submittedName>
</protein>